<evidence type="ECO:0000256" key="9">
    <source>
        <dbReference type="ARBA" id="ARBA00025834"/>
    </source>
</evidence>
<evidence type="ECO:0000256" key="4">
    <source>
        <dbReference type="ARBA" id="ARBA00022448"/>
    </source>
</evidence>
<gene>
    <name evidence="13" type="ORF">CVIRNUC_006903</name>
</gene>
<dbReference type="Proteomes" id="UP001314263">
    <property type="component" value="Unassembled WGS sequence"/>
</dbReference>
<keyword evidence="14" id="KW-1185">Reference proteome</keyword>
<protein>
    <recommendedName>
        <fullName evidence="10">Cytochrome b6-f complex subunit PetN</fullName>
    </recommendedName>
    <alternativeName>
        <fullName evidence="11">Cytochrome b6-f complex subunit VIII</fullName>
    </alternativeName>
</protein>
<evidence type="ECO:0000313" key="13">
    <source>
        <dbReference type="EMBL" id="CAK0783704.1"/>
    </source>
</evidence>
<evidence type="ECO:0000256" key="5">
    <source>
        <dbReference type="ARBA" id="ARBA00022692"/>
    </source>
</evidence>
<sequence>MAAVASTSTVRPSLQRLGCSRPASVRAAPKAIRCAAQLEQQKQRQQAVVAASAVSVVALAAAAPAAQAATEMMQLAEGEPFIVNIGWAMLAASFSFSLAAVVWGRSGM</sequence>
<evidence type="ECO:0000256" key="7">
    <source>
        <dbReference type="ARBA" id="ARBA00022989"/>
    </source>
</evidence>
<comment type="function">
    <text evidence="1">Component of the cytochrome b6-f complex, which mediates electron transfer between photosystem II (PSII) and photosystem I (PSI), cyclic electron flow around PSI, and state transitions.</text>
</comment>
<evidence type="ECO:0000256" key="12">
    <source>
        <dbReference type="SAM" id="Phobius"/>
    </source>
</evidence>
<proteinExistence type="inferred from homology"/>
<feature type="transmembrane region" description="Helical" evidence="12">
    <location>
        <begin position="47"/>
        <end position="69"/>
    </location>
</feature>
<evidence type="ECO:0000256" key="10">
    <source>
        <dbReference type="ARBA" id="ARBA00031459"/>
    </source>
</evidence>
<keyword evidence="5 12" id="KW-0812">Transmembrane</keyword>
<dbReference type="EMBL" id="CAUYUE010000009">
    <property type="protein sequence ID" value="CAK0783704.1"/>
    <property type="molecule type" value="Genomic_DNA"/>
</dbReference>
<evidence type="ECO:0000313" key="14">
    <source>
        <dbReference type="Proteomes" id="UP001314263"/>
    </source>
</evidence>
<evidence type="ECO:0000256" key="3">
    <source>
        <dbReference type="ARBA" id="ARBA00010969"/>
    </source>
</evidence>
<dbReference type="InterPro" id="IPR036143">
    <property type="entry name" value="Cytochr_b6-f_cplx_su8_sf"/>
</dbReference>
<evidence type="ECO:0000256" key="8">
    <source>
        <dbReference type="ARBA" id="ARBA00023136"/>
    </source>
</evidence>
<organism evidence="13 14">
    <name type="scientific">Coccomyxa viridis</name>
    <dbReference type="NCBI Taxonomy" id="1274662"/>
    <lineage>
        <taxon>Eukaryota</taxon>
        <taxon>Viridiplantae</taxon>
        <taxon>Chlorophyta</taxon>
        <taxon>core chlorophytes</taxon>
        <taxon>Trebouxiophyceae</taxon>
        <taxon>Trebouxiophyceae incertae sedis</taxon>
        <taxon>Coccomyxaceae</taxon>
        <taxon>Coccomyxa</taxon>
    </lineage>
</organism>
<dbReference type="Pfam" id="PF03742">
    <property type="entry name" value="PetN"/>
    <property type="match status" value="1"/>
</dbReference>
<feature type="transmembrane region" description="Helical" evidence="12">
    <location>
        <begin position="81"/>
        <end position="103"/>
    </location>
</feature>
<comment type="subunit">
    <text evidence="9">The 4 large subunits of the cytochrome b6-f complex are cytochrome b6, subunit IV (17 kDa polypeptide, PetD), cytochrome f and the Rieske protein, while the 4 small subunits are PetG, PetL, PetM and PetN. The complex functions as a dimer.</text>
</comment>
<dbReference type="GO" id="GO:0016020">
    <property type="term" value="C:membrane"/>
    <property type="evidence" value="ECO:0007669"/>
    <property type="project" value="UniProtKB-SubCell"/>
</dbReference>
<dbReference type="InterPro" id="IPR005497">
    <property type="entry name" value="Cytochrome_b6-f_cplx_su8"/>
</dbReference>
<reference evidence="13 14" key="1">
    <citation type="submission" date="2023-10" db="EMBL/GenBank/DDBJ databases">
        <authorList>
            <person name="Maclean D."/>
            <person name="Macfadyen A."/>
        </authorList>
    </citation>
    <scope>NUCLEOTIDE SEQUENCE [LARGE SCALE GENOMIC DNA]</scope>
</reference>
<comment type="subcellular location">
    <subcellularLocation>
        <location evidence="2">Membrane</location>
        <topology evidence="2">Single-pass membrane protein</topology>
    </subcellularLocation>
</comment>
<keyword evidence="7 12" id="KW-1133">Transmembrane helix</keyword>
<dbReference type="HAMAP" id="MF_00395">
    <property type="entry name" value="Cytb6_f_PetN"/>
    <property type="match status" value="1"/>
</dbReference>
<accession>A0AAV1I8L2</accession>
<dbReference type="AlphaFoldDB" id="A0AAV1I8L2"/>
<keyword evidence="8 12" id="KW-0472">Membrane</keyword>
<dbReference type="GO" id="GO:0017004">
    <property type="term" value="P:cytochrome complex assembly"/>
    <property type="evidence" value="ECO:0007669"/>
    <property type="project" value="InterPro"/>
</dbReference>
<evidence type="ECO:0000256" key="2">
    <source>
        <dbReference type="ARBA" id="ARBA00004167"/>
    </source>
</evidence>
<keyword evidence="4" id="KW-0813">Transport</keyword>
<dbReference type="SUPFAM" id="SSF103451">
    <property type="entry name" value="PetN subunit of the cytochrome b6f complex"/>
    <property type="match status" value="1"/>
</dbReference>
<evidence type="ECO:0000256" key="11">
    <source>
        <dbReference type="ARBA" id="ARBA00031982"/>
    </source>
</evidence>
<evidence type="ECO:0000256" key="1">
    <source>
        <dbReference type="ARBA" id="ARBA00003068"/>
    </source>
</evidence>
<comment type="caution">
    <text evidence="13">The sequence shown here is derived from an EMBL/GenBank/DDBJ whole genome shotgun (WGS) entry which is preliminary data.</text>
</comment>
<dbReference type="GO" id="GO:0009512">
    <property type="term" value="C:cytochrome b6f complex"/>
    <property type="evidence" value="ECO:0007669"/>
    <property type="project" value="InterPro"/>
</dbReference>
<keyword evidence="6" id="KW-0249">Electron transport</keyword>
<name>A0AAV1I8L2_9CHLO</name>
<comment type="similarity">
    <text evidence="3">Belongs to the PetN family.</text>
</comment>
<evidence type="ECO:0000256" key="6">
    <source>
        <dbReference type="ARBA" id="ARBA00022982"/>
    </source>
</evidence>